<keyword evidence="5" id="KW-1185">Reference proteome</keyword>
<evidence type="ECO:0000256" key="2">
    <source>
        <dbReference type="SAM" id="SignalP"/>
    </source>
</evidence>
<dbReference type="OrthoDB" id="1134604at2"/>
<dbReference type="EMBL" id="VOSC01000025">
    <property type="protein sequence ID" value="TXE10088.1"/>
    <property type="molecule type" value="Genomic_DNA"/>
</dbReference>
<keyword evidence="1 2" id="KW-0732">Signal</keyword>
<dbReference type="InterPro" id="IPR026444">
    <property type="entry name" value="Secre_tail"/>
</dbReference>
<feature type="chain" id="PRO_5022778365" evidence="2">
    <location>
        <begin position="19"/>
        <end position="394"/>
    </location>
</feature>
<proteinExistence type="predicted"/>
<evidence type="ECO:0000313" key="5">
    <source>
        <dbReference type="Proteomes" id="UP000321790"/>
    </source>
</evidence>
<name>A0A5C7AN86_9FLAO</name>
<dbReference type="RefSeq" id="WP_147136027.1">
    <property type="nucleotide sequence ID" value="NZ_VOSC01000025.1"/>
</dbReference>
<accession>A0A5C7AN86</accession>
<sequence length="394" mass="41683">MKKITFLLSLMVTCLTFSQTITVTSVPDIVARNTSMPAATGAMVTKYIVDFVNIPIADGENSQFFSGWVTGTDATGTAVGGGRTITATNNGGTIDITGVATVNSSQANGDGTFNYTVSFDNLNAFGNQPDYDAQINYGGTAFPGAIASNRVVSVIESAPASLDEYSFDFSGDLVQNTSVDIAINYVSDEPVQIGAIEFTLVGAKNPYEPGAEITVGTYSNTSILPAAPGGASATITMNNFPSNFSVGGSINGVLLASKDPSNPSNAIPSQLYDANPWGLANRTNVYYFLNPLSTSVDPEWAPASLPSRKFFGILENPSLSTEDFSKNSISNLITSSNPVTNRIDLTTSGDYRIFNLTGVEVKSGKFSNSINVESLNQGLYFLSIEEGVYKFIKK</sequence>
<dbReference type="Pfam" id="PF18962">
    <property type="entry name" value="Por_Secre_tail"/>
    <property type="match status" value="1"/>
</dbReference>
<dbReference type="NCBIfam" id="TIGR04183">
    <property type="entry name" value="Por_Secre_tail"/>
    <property type="match status" value="1"/>
</dbReference>
<feature type="domain" description="Secretion system C-terminal sorting" evidence="3">
    <location>
        <begin position="337"/>
        <end position="394"/>
    </location>
</feature>
<evidence type="ECO:0000256" key="1">
    <source>
        <dbReference type="ARBA" id="ARBA00022729"/>
    </source>
</evidence>
<reference evidence="5" key="1">
    <citation type="submission" date="2019-08" db="EMBL/GenBank/DDBJ databases">
        <title>Seonamhaeicola sediminis sp. nov., isolated from marine sediment.</title>
        <authorList>
            <person name="Cao W.R."/>
        </authorList>
    </citation>
    <scope>NUCLEOTIDE SEQUENCE [LARGE SCALE GENOMIC DNA]</scope>
    <source>
        <strain evidence="5">Gy8</strain>
    </source>
</reference>
<protein>
    <submittedName>
        <fullName evidence="4">T9SS type A sorting domain-containing protein</fullName>
    </submittedName>
</protein>
<organism evidence="4 5">
    <name type="scientific">Seonamhaeicola algicola</name>
    <dbReference type="NCBI Taxonomy" id="1719036"/>
    <lineage>
        <taxon>Bacteria</taxon>
        <taxon>Pseudomonadati</taxon>
        <taxon>Bacteroidota</taxon>
        <taxon>Flavobacteriia</taxon>
        <taxon>Flavobacteriales</taxon>
        <taxon>Flavobacteriaceae</taxon>
    </lineage>
</organism>
<feature type="signal peptide" evidence="2">
    <location>
        <begin position="1"/>
        <end position="18"/>
    </location>
</feature>
<evidence type="ECO:0000259" key="3">
    <source>
        <dbReference type="Pfam" id="PF18962"/>
    </source>
</evidence>
<dbReference type="AlphaFoldDB" id="A0A5C7AN86"/>
<evidence type="ECO:0000313" key="4">
    <source>
        <dbReference type="EMBL" id="TXE10088.1"/>
    </source>
</evidence>
<gene>
    <name evidence="4" type="ORF">FUA26_11475</name>
</gene>
<dbReference type="Proteomes" id="UP000321790">
    <property type="component" value="Unassembled WGS sequence"/>
</dbReference>
<comment type="caution">
    <text evidence="4">The sequence shown here is derived from an EMBL/GenBank/DDBJ whole genome shotgun (WGS) entry which is preliminary data.</text>
</comment>